<evidence type="ECO:0000256" key="6">
    <source>
        <dbReference type="ARBA" id="ARBA00023136"/>
    </source>
</evidence>
<evidence type="ECO:0000256" key="4">
    <source>
        <dbReference type="ARBA" id="ARBA00022452"/>
    </source>
</evidence>
<dbReference type="GO" id="GO:0009279">
    <property type="term" value="C:cell outer membrane"/>
    <property type="evidence" value="ECO:0007669"/>
    <property type="project" value="UniProtKB-SubCell"/>
</dbReference>
<dbReference type="Gene3D" id="1.20.1600.10">
    <property type="entry name" value="Outer membrane efflux proteins (OEP)"/>
    <property type="match status" value="1"/>
</dbReference>
<keyword evidence="10" id="KW-1185">Reference proteome</keyword>
<keyword evidence="8" id="KW-0175">Coiled coil</keyword>
<dbReference type="InterPro" id="IPR051906">
    <property type="entry name" value="TolC-like"/>
</dbReference>
<keyword evidence="6" id="KW-0472">Membrane</keyword>
<evidence type="ECO:0000256" key="7">
    <source>
        <dbReference type="ARBA" id="ARBA00023237"/>
    </source>
</evidence>
<evidence type="ECO:0000256" key="8">
    <source>
        <dbReference type="SAM" id="Coils"/>
    </source>
</evidence>
<dbReference type="OrthoDB" id="367883at2"/>
<reference evidence="9 10" key="1">
    <citation type="submission" date="2017-05" db="EMBL/GenBank/DDBJ databases">
        <authorList>
            <person name="Varghese N."/>
            <person name="Submissions S."/>
        </authorList>
    </citation>
    <scope>NUCLEOTIDE SEQUENCE [LARGE SCALE GENOMIC DNA]</scope>
    <source>
        <strain evidence="9 10">DSM 19036</strain>
    </source>
</reference>
<dbReference type="RefSeq" id="WP_142530174.1">
    <property type="nucleotide sequence ID" value="NZ_CBCSJO010000001.1"/>
</dbReference>
<evidence type="ECO:0000313" key="9">
    <source>
        <dbReference type="EMBL" id="SMO94396.1"/>
    </source>
</evidence>
<dbReference type="InterPro" id="IPR003423">
    <property type="entry name" value="OMP_efflux"/>
</dbReference>
<proteinExistence type="inferred from homology"/>
<dbReference type="AlphaFoldDB" id="A0A521FDY7"/>
<dbReference type="GO" id="GO:1990281">
    <property type="term" value="C:efflux pump complex"/>
    <property type="evidence" value="ECO:0007669"/>
    <property type="project" value="TreeGrafter"/>
</dbReference>
<dbReference type="PANTHER" id="PTHR30026">
    <property type="entry name" value="OUTER MEMBRANE PROTEIN TOLC"/>
    <property type="match status" value="1"/>
</dbReference>
<evidence type="ECO:0000256" key="1">
    <source>
        <dbReference type="ARBA" id="ARBA00004442"/>
    </source>
</evidence>
<feature type="coiled-coil region" evidence="8">
    <location>
        <begin position="353"/>
        <end position="387"/>
    </location>
</feature>
<keyword evidence="4" id="KW-1134">Transmembrane beta strand</keyword>
<evidence type="ECO:0000256" key="2">
    <source>
        <dbReference type="ARBA" id="ARBA00007613"/>
    </source>
</evidence>
<dbReference type="Pfam" id="PF02321">
    <property type="entry name" value="OEP"/>
    <property type="match status" value="2"/>
</dbReference>
<evidence type="ECO:0000256" key="3">
    <source>
        <dbReference type="ARBA" id="ARBA00022448"/>
    </source>
</evidence>
<dbReference type="GO" id="GO:0015562">
    <property type="term" value="F:efflux transmembrane transporter activity"/>
    <property type="evidence" value="ECO:0007669"/>
    <property type="project" value="InterPro"/>
</dbReference>
<keyword evidence="3" id="KW-0813">Transport</keyword>
<evidence type="ECO:0000256" key="5">
    <source>
        <dbReference type="ARBA" id="ARBA00022692"/>
    </source>
</evidence>
<sequence>MNKKILLAFIFFVPFQLFSQEQWNLKACIAYGLKNNRNSTVYENEKRAADAKAKEALADYLPKVSLTGTLDNNLKVQESVIPGGVFGPDPIRVAFSQKYNSNAQAQLDQTIYDQSLLTGLKASKYNKQQAEVNIRKSEETIIYNIGNAYYQIYVYREQLRLLKENLGTYRGQVNIFKLQVEKGVTLQKDLDKVTVDYNNAISQIRIAESNLTLSQNQLKYEMGYPISSALPVDSVSQQDVAIHIDATNSNDLASPFVVGNRVDYRLSEINARLLDIDEKRIKAGAMPKLTGYARYGAVGFGNSIGPAFKDLSPFSAVGLKLSIPIFDFFRRNAQYNQAKYKSLNATENLKLDEGKYELEYENAKTKINNARQNLESDSRNIQLAESVFKTTDLQYRKGVTDLTEWLTAQNSIKESQNNYLNSLFSFYQAKLDLEKASGNLKTFYTSL</sequence>
<keyword evidence="7" id="KW-0998">Cell outer membrane</keyword>
<dbReference type="EMBL" id="FXTN01000011">
    <property type="protein sequence ID" value="SMO94396.1"/>
    <property type="molecule type" value="Genomic_DNA"/>
</dbReference>
<name>A0A521FDY7_9SPHI</name>
<dbReference type="PANTHER" id="PTHR30026:SF20">
    <property type="entry name" value="OUTER MEMBRANE PROTEIN TOLC"/>
    <property type="match status" value="1"/>
</dbReference>
<keyword evidence="5" id="KW-0812">Transmembrane</keyword>
<gene>
    <name evidence="9" type="ORF">SAMN06265348_111209</name>
</gene>
<evidence type="ECO:0000313" key="10">
    <source>
        <dbReference type="Proteomes" id="UP000320300"/>
    </source>
</evidence>
<protein>
    <submittedName>
        <fullName evidence="9">Outer membrane protein TolC</fullName>
    </submittedName>
</protein>
<comment type="similarity">
    <text evidence="2">Belongs to the outer membrane factor (OMF) (TC 1.B.17) family.</text>
</comment>
<dbReference type="Proteomes" id="UP000320300">
    <property type="component" value="Unassembled WGS sequence"/>
</dbReference>
<dbReference type="GO" id="GO:0015288">
    <property type="term" value="F:porin activity"/>
    <property type="evidence" value="ECO:0007669"/>
    <property type="project" value="TreeGrafter"/>
</dbReference>
<accession>A0A521FDY7</accession>
<comment type="subcellular location">
    <subcellularLocation>
        <location evidence="1">Cell outer membrane</location>
    </subcellularLocation>
</comment>
<organism evidence="9 10">
    <name type="scientific">Pedobacter westerhofensis</name>
    <dbReference type="NCBI Taxonomy" id="425512"/>
    <lineage>
        <taxon>Bacteria</taxon>
        <taxon>Pseudomonadati</taxon>
        <taxon>Bacteroidota</taxon>
        <taxon>Sphingobacteriia</taxon>
        <taxon>Sphingobacteriales</taxon>
        <taxon>Sphingobacteriaceae</taxon>
        <taxon>Pedobacter</taxon>
    </lineage>
</organism>
<dbReference type="SUPFAM" id="SSF56954">
    <property type="entry name" value="Outer membrane efflux proteins (OEP)"/>
    <property type="match status" value="1"/>
</dbReference>